<dbReference type="InterPro" id="IPR019197">
    <property type="entry name" value="Biotin-prot_ligase_N"/>
</dbReference>
<keyword evidence="1" id="KW-0472">Membrane</keyword>
<dbReference type="AlphaFoldDB" id="X1UYD5"/>
<reference evidence="3" key="1">
    <citation type="journal article" date="2014" name="Front. Microbiol.">
        <title>High frequency of phylogenetically diverse reductive dehalogenase-homologous genes in deep subseafloor sedimentary metagenomes.</title>
        <authorList>
            <person name="Kawai M."/>
            <person name="Futagami T."/>
            <person name="Toyoda A."/>
            <person name="Takaki Y."/>
            <person name="Nishi S."/>
            <person name="Hori S."/>
            <person name="Arai W."/>
            <person name="Tsubouchi T."/>
            <person name="Morono Y."/>
            <person name="Uchiyama I."/>
            <person name="Ito T."/>
            <person name="Fujiyama A."/>
            <person name="Inagaki F."/>
            <person name="Takami H."/>
        </authorList>
    </citation>
    <scope>NUCLEOTIDE SEQUENCE</scope>
    <source>
        <strain evidence="3">Expedition CK06-06</strain>
    </source>
</reference>
<accession>X1UYD5</accession>
<dbReference type="InterPro" id="IPR029062">
    <property type="entry name" value="Class_I_gatase-like"/>
</dbReference>
<sequence>GYIGICAGALYACDYFVWIGVPSFEPPFDQNVIMGEELSLDLFPGVGYFPIEEISVHTAMTKINIIDHTHPISDSLPDHMQIFYAQGPYLQPYEDANITILGTYDVTGKPAIVAFQYGSGRVFLSGSHPEFEMDSDRDGIPPDPDFSDEGSDWPLVLEAMKWLTPKADVKIYEEDNGGESKGIPGFPYESIILGITVGILLLWWMQRRT</sequence>
<dbReference type="EMBL" id="BARW01034646">
    <property type="protein sequence ID" value="GAJ08592.1"/>
    <property type="molecule type" value="Genomic_DNA"/>
</dbReference>
<name>X1UYD5_9ZZZZ</name>
<organism evidence="3">
    <name type="scientific">marine sediment metagenome</name>
    <dbReference type="NCBI Taxonomy" id="412755"/>
    <lineage>
        <taxon>unclassified sequences</taxon>
        <taxon>metagenomes</taxon>
        <taxon>ecological metagenomes</taxon>
    </lineage>
</organism>
<comment type="caution">
    <text evidence="3">The sequence shown here is derived from an EMBL/GenBank/DDBJ whole genome shotgun (WGS) entry which is preliminary data.</text>
</comment>
<evidence type="ECO:0000313" key="3">
    <source>
        <dbReference type="EMBL" id="GAJ08592.1"/>
    </source>
</evidence>
<evidence type="ECO:0000256" key="1">
    <source>
        <dbReference type="SAM" id="Phobius"/>
    </source>
</evidence>
<protein>
    <recommendedName>
        <fullName evidence="2">Biotin-protein ligase N-terminal domain-containing protein</fullName>
    </recommendedName>
</protein>
<keyword evidence="1" id="KW-1133">Transmembrane helix</keyword>
<evidence type="ECO:0000259" key="2">
    <source>
        <dbReference type="Pfam" id="PF09825"/>
    </source>
</evidence>
<keyword evidence="1" id="KW-0812">Transmembrane</keyword>
<gene>
    <name evidence="3" type="ORF">S12H4_54235</name>
</gene>
<feature type="transmembrane region" description="Helical" evidence="1">
    <location>
        <begin position="186"/>
        <end position="205"/>
    </location>
</feature>
<dbReference type="SUPFAM" id="SSF52317">
    <property type="entry name" value="Class I glutamine amidotransferase-like"/>
    <property type="match status" value="1"/>
</dbReference>
<dbReference type="Pfam" id="PF09825">
    <property type="entry name" value="BPL_N"/>
    <property type="match status" value="1"/>
</dbReference>
<feature type="non-terminal residue" evidence="3">
    <location>
        <position position="1"/>
    </location>
</feature>
<proteinExistence type="predicted"/>
<feature type="domain" description="Biotin-protein ligase N-terminal" evidence="2">
    <location>
        <begin position="2"/>
        <end position="133"/>
    </location>
</feature>